<keyword evidence="9" id="KW-1185">Reference proteome</keyword>
<sequence length="169" mass="17371">MERKEFLSLVGISVGAVILQQCLSGCKSDGGDPSPNSGGNNGNSNGNSGGGSNTTTGLTGNASLASGKIDFTLDLTSTTYKDLKTEGKALIVGDVIVAKTKDGAYIAVAKKCTHQGTTVDFESNNNRFNCSNHGSNFDLNGQVINGPATSPLTQYNAAFDATKNTLKVS</sequence>
<evidence type="ECO:0000256" key="5">
    <source>
        <dbReference type="ARBA" id="ARBA00023157"/>
    </source>
</evidence>
<evidence type="ECO:0000256" key="2">
    <source>
        <dbReference type="ARBA" id="ARBA00022723"/>
    </source>
</evidence>
<dbReference type="PROSITE" id="PS51296">
    <property type="entry name" value="RIESKE"/>
    <property type="match status" value="1"/>
</dbReference>
<keyword evidence="5" id="KW-1015">Disulfide bond</keyword>
<keyword evidence="2" id="KW-0479">Metal-binding</keyword>
<name>A0ABU5QF90_9BACT</name>
<protein>
    <submittedName>
        <fullName evidence="8">Rieske (2Fe-2S) protein</fullName>
    </submittedName>
</protein>
<dbReference type="InterPro" id="IPR017941">
    <property type="entry name" value="Rieske_2Fe-2S"/>
</dbReference>
<dbReference type="SUPFAM" id="SSF50022">
    <property type="entry name" value="ISP domain"/>
    <property type="match status" value="1"/>
</dbReference>
<comment type="caution">
    <text evidence="8">The sequence shown here is derived from an EMBL/GenBank/DDBJ whole genome shotgun (WGS) entry which is preliminary data.</text>
</comment>
<dbReference type="InterPro" id="IPR014349">
    <property type="entry name" value="Rieske_Fe-S_prot"/>
</dbReference>
<dbReference type="Pfam" id="PF00355">
    <property type="entry name" value="Rieske"/>
    <property type="match status" value="1"/>
</dbReference>
<feature type="domain" description="Rieske" evidence="7">
    <location>
        <begin position="94"/>
        <end position="166"/>
    </location>
</feature>
<evidence type="ECO:0000256" key="4">
    <source>
        <dbReference type="ARBA" id="ARBA00023014"/>
    </source>
</evidence>
<dbReference type="CDD" id="cd03467">
    <property type="entry name" value="Rieske"/>
    <property type="match status" value="1"/>
</dbReference>
<keyword evidence="3" id="KW-0408">Iron</keyword>
<dbReference type="Proteomes" id="UP001302949">
    <property type="component" value="Unassembled WGS sequence"/>
</dbReference>
<evidence type="ECO:0000313" key="9">
    <source>
        <dbReference type="Proteomes" id="UP001302949"/>
    </source>
</evidence>
<dbReference type="Gene3D" id="2.102.10.10">
    <property type="entry name" value="Rieske [2Fe-2S] iron-sulphur domain"/>
    <property type="match status" value="1"/>
</dbReference>
<dbReference type="PANTHER" id="PTHR10134">
    <property type="entry name" value="CYTOCHROME B-C1 COMPLEX SUBUNIT RIESKE, MITOCHONDRIAL"/>
    <property type="match status" value="1"/>
</dbReference>
<gene>
    <name evidence="8" type="ORF">VB248_20335</name>
</gene>
<reference evidence="8 9" key="1">
    <citation type="submission" date="2023-12" db="EMBL/GenBank/DDBJ databases">
        <title>Novel species of the genus Arcicella isolated from rivers.</title>
        <authorList>
            <person name="Lu H."/>
        </authorList>
    </citation>
    <scope>NUCLEOTIDE SEQUENCE [LARGE SCALE GENOMIC DNA]</scope>
    <source>
        <strain evidence="8 9">KCTC 23307</strain>
    </source>
</reference>
<accession>A0ABU5QF90</accession>
<keyword evidence="1" id="KW-0001">2Fe-2S</keyword>
<evidence type="ECO:0000256" key="1">
    <source>
        <dbReference type="ARBA" id="ARBA00022714"/>
    </source>
</evidence>
<evidence type="ECO:0000256" key="3">
    <source>
        <dbReference type="ARBA" id="ARBA00023004"/>
    </source>
</evidence>
<feature type="region of interest" description="Disordered" evidence="6">
    <location>
        <begin position="29"/>
        <end position="59"/>
    </location>
</feature>
<keyword evidence="4" id="KW-0411">Iron-sulfur</keyword>
<dbReference type="InterPro" id="IPR036922">
    <property type="entry name" value="Rieske_2Fe-2S_sf"/>
</dbReference>
<dbReference type="RefSeq" id="WP_323298670.1">
    <property type="nucleotide sequence ID" value="NZ_JAYFUM010000028.1"/>
</dbReference>
<evidence type="ECO:0000256" key="6">
    <source>
        <dbReference type="SAM" id="MobiDB-lite"/>
    </source>
</evidence>
<proteinExistence type="predicted"/>
<feature type="compositionally biased region" description="Low complexity" evidence="6">
    <location>
        <begin position="31"/>
        <end position="46"/>
    </location>
</feature>
<dbReference type="EMBL" id="JAYFUM010000028">
    <property type="protein sequence ID" value="MEA5141514.1"/>
    <property type="molecule type" value="Genomic_DNA"/>
</dbReference>
<organism evidence="8 9">
    <name type="scientific">Arcicella rigui</name>
    <dbReference type="NCBI Taxonomy" id="797020"/>
    <lineage>
        <taxon>Bacteria</taxon>
        <taxon>Pseudomonadati</taxon>
        <taxon>Bacteroidota</taxon>
        <taxon>Cytophagia</taxon>
        <taxon>Cytophagales</taxon>
        <taxon>Flectobacillaceae</taxon>
        <taxon>Arcicella</taxon>
    </lineage>
</organism>
<evidence type="ECO:0000259" key="7">
    <source>
        <dbReference type="PROSITE" id="PS51296"/>
    </source>
</evidence>
<evidence type="ECO:0000313" key="8">
    <source>
        <dbReference type="EMBL" id="MEA5141514.1"/>
    </source>
</evidence>